<keyword evidence="5 6" id="KW-0472">Membrane</keyword>
<name>A0A2K1PYG0_9GAMM</name>
<feature type="transmembrane region" description="Helical" evidence="6">
    <location>
        <begin position="331"/>
        <end position="348"/>
    </location>
</feature>
<keyword evidence="9" id="KW-1185">Reference proteome</keyword>
<dbReference type="Pfam" id="PF03772">
    <property type="entry name" value="Competence"/>
    <property type="match status" value="1"/>
</dbReference>
<feature type="transmembrane region" description="Helical" evidence="6">
    <location>
        <begin position="63"/>
        <end position="83"/>
    </location>
</feature>
<dbReference type="Pfam" id="PF13567">
    <property type="entry name" value="DUF4131"/>
    <property type="match status" value="1"/>
</dbReference>
<feature type="transmembrane region" description="Helical" evidence="6">
    <location>
        <begin position="384"/>
        <end position="405"/>
    </location>
</feature>
<dbReference type="CDD" id="cd07731">
    <property type="entry name" value="ComA-like_MBL-fold"/>
    <property type="match status" value="1"/>
</dbReference>
<dbReference type="SUPFAM" id="SSF56281">
    <property type="entry name" value="Metallo-hydrolase/oxidoreductase"/>
    <property type="match status" value="1"/>
</dbReference>
<dbReference type="GO" id="GO:0030420">
    <property type="term" value="P:establishment of competence for transformation"/>
    <property type="evidence" value="ECO:0007669"/>
    <property type="project" value="InterPro"/>
</dbReference>
<feature type="transmembrane region" description="Helical" evidence="6">
    <location>
        <begin position="16"/>
        <end position="34"/>
    </location>
</feature>
<feature type="domain" description="Metallo-beta-lactamase" evidence="7">
    <location>
        <begin position="532"/>
        <end position="717"/>
    </location>
</feature>
<dbReference type="PANTHER" id="PTHR30619">
    <property type="entry name" value="DNA INTERNALIZATION/COMPETENCE PROTEIN COMEC/REC2"/>
    <property type="match status" value="1"/>
</dbReference>
<evidence type="ECO:0000313" key="9">
    <source>
        <dbReference type="Proteomes" id="UP000236220"/>
    </source>
</evidence>
<evidence type="ECO:0000256" key="1">
    <source>
        <dbReference type="ARBA" id="ARBA00004651"/>
    </source>
</evidence>
<evidence type="ECO:0000256" key="2">
    <source>
        <dbReference type="ARBA" id="ARBA00022475"/>
    </source>
</evidence>
<dbReference type="PANTHER" id="PTHR30619:SF1">
    <property type="entry name" value="RECOMBINATION PROTEIN 2"/>
    <property type="match status" value="1"/>
</dbReference>
<proteinExistence type="predicted"/>
<dbReference type="Gene3D" id="3.60.15.10">
    <property type="entry name" value="Ribonuclease Z/Hydroxyacylglutathione hydrolase-like"/>
    <property type="match status" value="1"/>
</dbReference>
<evidence type="ECO:0000313" key="8">
    <source>
        <dbReference type="EMBL" id="PNS07813.1"/>
    </source>
</evidence>
<organism evidence="8 9">
    <name type="scientific">Solilutibacter silvestris</name>
    <dbReference type="NCBI Taxonomy" id="1645665"/>
    <lineage>
        <taxon>Bacteria</taxon>
        <taxon>Pseudomonadati</taxon>
        <taxon>Pseudomonadota</taxon>
        <taxon>Gammaproteobacteria</taxon>
        <taxon>Lysobacterales</taxon>
        <taxon>Lysobacteraceae</taxon>
        <taxon>Solilutibacter</taxon>
    </lineage>
</organism>
<evidence type="ECO:0000256" key="5">
    <source>
        <dbReference type="ARBA" id="ARBA00023136"/>
    </source>
</evidence>
<feature type="transmembrane region" description="Helical" evidence="6">
    <location>
        <begin position="411"/>
        <end position="433"/>
    </location>
</feature>
<dbReference type="InterPro" id="IPR052159">
    <property type="entry name" value="Competence_DNA_uptake"/>
</dbReference>
<dbReference type="SMART" id="SM00849">
    <property type="entry name" value="Lactamase_B"/>
    <property type="match status" value="1"/>
</dbReference>
<dbReference type="InterPro" id="IPR004797">
    <property type="entry name" value="Competence_ComEC/Rec2"/>
</dbReference>
<protein>
    <submittedName>
        <fullName evidence="8">DNA internalization-related competence protein ComEC/Rec2</fullName>
    </submittedName>
</protein>
<evidence type="ECO:0000256" key="6">
    <source>
        <dbReference type="SAM" id="Phobius"/>
    </source>
</evidence>
<evidence type="ECO:0000256" key="4">
    <source>
        <dbReference type="ARBA" id="ARBA00022989"/>
    </source>
</evidence>
<keyword evidence="3 6" id="KW-0812">Transmembrane</keyword>
<dbReference type="RefSeq" id="WP_103075475.1">
    <property type="nucleotide sequence ID" value="NZ_NPZB01000002.1"/>
</dbReference>
<dbReference type="InterPro" id="IPR036866">
    <property type="entry name" value="RibonucZ/Hydroxyglut_hydro"/>
</dbReference>
<sequence length="774" mass="83285">MHAATGTSPRIGPRRIGWEPAIGLLAGAMLCLWLPWLPPRWSLIALAVAGVVLWWKLPRRVWIATALLGFGWAGVIAGSALQARLPSELEGRELVVQGRVDNLPEEDSKSTRFQFVVDDDIAQQEELRGKRIRLGWFAAPDQTPPQIEAGSRWRLRVKLKRPHGLRNPGVQDSERGMLVDRIVATGSVKGGDGNEELLAGTGIDALRDGIAQRIEQGSSPARRFIRALSVGDTRGLSDDDWTILRANGLTHLIAISGSHVALTAILGSALAWLLWRAFPVLGGWMPRRTAMMLAGALVAAFYTALSGGEVPTLRTLLMMASVASAVLLRRRMGAVQALAIAAIALTLIDPLNLLRPGFWLSFSGVAWLSWCLREGGRGVLREFLGAQGVATLGLLPLSMLFFAQASWVSPLANLVAVPWWGFIVVPLSLLGVMLDGLHHGWGAPLWNLAAWLFDAAWPLFQRIAEWPFGQSRLPEASMWAWPLALLGAFWLLAPRKLPGKPLALALWLPMFTPLQPAPLPGEARMQMIDVGQGQAILVRTAHHAILYDAGPATDDGYDAGATVVLPALAALGVDRVDLMMLSHADADHAGGMNAVLAGMTVEAVQAPPGAPIEVDTHCKLGDHWNWDGVAFEVVSPLPESDYAGNPSSCVLRVGVGDHALLLTGDIDQATERALVERDPAALRADVVSMPHHGSAGSSSDAFVHATGATWAIASAGYRNKFHHPNPKALARWTGAGTRVLDTPHAGSVRVDLSAAAVIVATERTRRKRIWDSEH</sequence>
<dbReference type="OrthoDB" id="9761531at2"/>
<comment type="caution">
    <text evidence="8">The sequence shown here is derived from an EMBL/GenBank/DDBJ whole genome shotgun (WGS) entry which is preliminary data.</text>
</comment>
<evidence type="ECO:0000256" key="3">
    <source>
        <dbReference type="ARBA" id="ARBA00022692"/>
    </source>
</evidence>
<dbReference type="AlphaFoldDB" id="A0A2K1PYG0"/>
<dbReference type="GO" id="GO:0005886">
    <property type="term" value="C:plasma membrane"/>
    <property type="evidence" value="ECO:0007669"/>
    <property type="project" value="UniProtKB-SubCell"/>
</dbReference>
<evidence type="ECO:0000259" key="7">
    <source>
        <dbReference type="SMART" id="SM00849"/>
    </source>
</evidence>
<dbReference type="Pfam" id="PF00753">
    <property type="entry name" value="Lactamase_B"/>
    <property type="match status" value="1"/>
</dbReference>
<dbReference type="InterPro" id="IPR035681">
    <property type="entry name" value="ComA-like_MBL"/>
</dbReference>
<dbReference type="NCBIfam" id="TIGR00360">
    <property type="entry name" value="ComEC_N-term"/>
    <property type="match status" value="1"/>
</dbReference>
<comment type="subcellular location">
    <subcellularLocation>
        <location evidence="1">Cell membrane</location>
        <topology evidence="1">Multi-pass membrane protein</topology>
    </subcellularLocation>
</comment>
<keyword evidence="2" id="KW-1003">Cell membrane</keyword>
<dbReference type="InterPro" id="IPR001279">
    <property type="entry name" value="Metallo-B-lactamas"/>
</dbReference>
<feature type="transmembrane region" description="Helical" evidence="6">
    <location>
        <begin position="252"/>
        <end position="275"/>
    </location>
</feature>
<feature type="transmembrane region" description="Helical" evidence="6">
    <location>
        <begin position="290"/>
        <end position="310"/>
    </location>
</feature>
<dbReference type="InterPro" id="IPR004477">
    <property type="entry name" value="ComEC_N"/>
</dbReference>
<accession>A0A2K1PYG0</accession>
<dbReference type="EMBL" id="NPZB01000002">
    <property type="protein sequence ID" value="PNS07813.1"/>
    <property type="molecule type" value="Genomic_DNA"/>
</dbReference>
<reference evidence="8 9" key="1">
    <citation type="submission" date="2017-08" db="EMBL/GenBank/DDBJ databases">
        <title>Lysobacter sylvestris genome.</title>
        <authorList>
            <person name="Zhang D.-C."/>
            <person name="Albuquerque L."/>
            <person name="Franca L."/>
            <person name="Froufe H.J.C."/>
            <person name="Barroso C."/>
            <person name="Egas C."/>
            <person name="Da Costa M."/>
            <person name="Margesin R."/>
        </authorList>
    </citation>
    <scope>NUCLEOTIDE SEQUENCE [LARGE SCALE GENOMIC DNA]</scope>
    <source>
        <strain evidence="8 9">AM20-91</strain>
    </source>
</reference>
<dbReference type="InterPro" id="IPR025405">
    <property type="entry name" value="DUF4131"/>
</dbReference>
<keyword evidence="4 6" id="KW-1133">Transmembrane helix</keyword>
<dbReference type="NCBIfam" id="TIGR00361">
    <property type="entry name" value="ComEC_Rec2"/>
    <property type="match status" value="1"/>
</dbReference>
<dbReference type="Proteomes" id="UP000236220">
    <property type="component" value="Unassembled WGS sequence"/>
</dbReference>
<gene>
    <name evidence="8" type="ORF">Lysil_1989</name>
</gene>